<dbReference type="Proteomes" id="UP000001554">
    <property type="component" value="Chromosome 11"/>
</dbReference>
<evidence type="ECO:0000256" key="3">
    <source>
        <dbReference type="SAM" id="MobiDB-lite"/>
    </source>
</evidence>
<dbReference type="RefSeq" id="XP_035690663.1">
    <property type="nucleotide sequence ID" value="XM_035834770.1"/>
</dbReference>
<dbReference type="PROSITE" id="PS51125">
    <property type="entry name" value="NHL"/>
    <property type="match status" value="1"/>
</dbReference>
<protein>
    <submittedName>
        <fullName evidence="5">Tripartite motif-containing protein 3-like isoform X1</fullName>
    </submittedName>
</protein>
<sequence>MTHTTSDTAFSNRSAMADTIGTTGPPFRWSTETTAMADRSYIYTPTPSVDTVGTTAPPFTGTTGMADTTSTPSVDTPVTTELYSTETTAMADSTSILSVDTTGTTGPYSTRTTRMTDSLFTTQTTVSPAFSSTQESSGDPIVFGREGSGLGEFNGNNGVAVSANNEIFVTDLHNKRVQYFRMDGTYLGKFSTVVPGEDGIVMRPYDIAIDGKANLWVVGKVIYTSERPVRLAVYVVQYSRDGRAGIKFDIPRRYDPWMQTITVDTTRDKIIVVNFDTVYTYRLNGDFHDSFKKIKGRLVSYVTLDKEGNLLLTHDAPKGSGGVNVYSQSGTFLFKFGVQGNGQLRDPQGICVDTFGNILVANKEERRVDMFTSRGKFVRTVVNVGYNDIALGPNGHLVVNNADNTVIIFPPQMVLGN</sequence>
<dbReference type="KEGG" id="bfo:118425720"/>
<dbReference type="GO" id="GO:0043161">
    <property type="term" value="P:proteasome-mediated ubiquitin-dependent protein catabolic process"/>
    <property type="evidence" value="ECO:0000318"/>
    <property type="project" value="GO_Central"/>
</dbReference>
<accession>A0A9J7LXS6</accession>
<proteinExistence type="predicted"/>
<keyword evidence="1" id="KW-0677">Repeat</keyword>
<dbReference type="PANTHER" id="PTHR24104:SF50">
    <property type="entry name" value="SMP-30_GLUCONOLACTONASE_LRE-LIKE REGION DOMAIN-CONTAINING PROTEIN"/>
    <property type="match status" value="1"/>
</dbReference>
<reference evidence="4" key="1">
    <citation type="journal article" date="2020" name="Nat. Ecol. Evol.">
        <title>Deeply conserved synteny resolves early events in vertebrate evolution.</title>
        <authorList>
            <person name="Simakov O."/>
            <person name="Marletaz F."/>
            <person name="Yue J.X."/>
            <person name="O'Connell B."/>
            <person name="Jenkins J."/>
            <person name="Brandt A."/>
            <person name="Calef R."/>
            <person name="Tung C.H."/>
            <person name="Huang T.K."/>
            <person name="Schmutz J."/>
            <person name="Satoh N."/>
            <person name="Yu J.K."/>
            <person name="Putnam N.H."/>
            <person name="Green R.E."/>
            <person name="Rokhsar D.S."/>
        </authorList>
    </citation>
    <scope>NUCLEOTIDE SEQUENCE [LARGE SCALE GENOMIC DNA]</scope>
    <source>
        <strain evidence="4">S238N-H82</strain>
    </source>
</reference>
<dbReference type="InterPro" id="IPR001258">
    <property type="entry name" value="NHL_repeat"/>
</dbReference>
<feature type="region of interest" description="Disordered" evidence="3">
    <location>
        <begin position="1"/>
        <end position="29"/>
    </location>
</feature>
<dbReference type="SUPFAM" id="SSF101898">
    <property type="entry name" value="NHL repeat"/>
    <property type="match status" value="1"/>
</dbReference>
<keyword evidence="4" id="KW-1185">Reference proteome</keyword>
<dbReference type="GO" id="GO:0061630">
    <property type="term" value="F:ubiquitin protein ligase activity"/>
    <property type="evidence" value="ECO:0000318"/>
    <property type="project" value="GO_Central"/>
</dbReference>
<feature type="compositionally biased region" description="Polar residues" evidence="3">
    <location>
        <begin position="1"/>
        <end position="14"/>
    </location>
</feature>
<dbReference type="AlphaFoldDB" id="A0A9J7LXS6"/>
<dbReference type="OMA" id="GRAGIKF"/>
<evidence type="ECO:0000313" key="4">
    <source>
        <dbReference type="Proteomes" id="UP000001554"/>
    </source>
</evidence>
<gene>
    <name evidence="5" type="primary">LOC118425720</name>
</gene>
<dbReference type="Gene3D" id="2.120.10.30">
    <property type="entry name" value="TolB, C-terminal domain"/>
    <property type="match status" value="1"/>
</dbReference>
<dbReference type="GeneID" id="118425720"/>
<organism evidence="4 5">
    <name type="scientific">Branchiostoma floridae</name>
    <name type="common">Florida lancelet</name>
    <name type="synonym">Amphioxus</name>
    <dbReference type="NCBI Taxonomy" id="7739"/>
    <lineage>
        <taxon>Eukaryota</taxon>
        <taxon>Metazoa</taxon>
        <taxon>Chordata</taxon>
        <taxon>Cephalochordata</taxon>
        <taxon>Leptocardii</taxon>
        <taxon>Amphioxiformes</taxon>
        <taxon>Branchiostomatidae</taxon>
        <taxon>Branchiostoma</taxon>
    </lineage>
</organism>
<dbReference type="GO" id="GO:0000209">
    <property type="term" value="P:protein polyubiquitination"/>
    <property type="evidence" value="ECO:0000318"/>
    <property type="project" value="GO_Central"/>
</dbReference>
<evidence type="ECO:0000256" key="1">
    <source>
        <dbReference type="ARBA" id="ARBA00022737"/>
    </source>
</evidence>
<dbReference type="PANTHER" id="PTHR24104">
    <property type="entry name" value="E3 UBIQUITIN-PROTEIN LIGASE NHLRC1-RELATED"/>
    <property type="match status" value="1"/>
</dbReference>
<feature type="repeat" description="NHL" evidence="2">
    <location>
        <begin position="142"/>
        <end position="183"/>
    </location>
</feature>
<dbReference type="InterPro" id="IPR011042">
    <property type="entry name" value="6-blade_b-propeller_TolB-like"/>
</dbReference>
<dbReference type="InterPro" id="IPR050952">
    <property type="entry name" value="TRIM-NHL_E3_ligases"/>
</dbReference>
<dbReference type="OrthoDB" id="342730at2759"/>
<evidence type="ECO:0000256" key="2">
    <source>
        <dbReference type="PROSITE-ProRule" id="PRU00504"/>
    </source>
</evidence>
<name>A0A9J7LXS6_BRAFL</name>
<reference evidence="5" key="2">
    <citation type="submission" date="2025-08" db="UniProtKB">
        <authorList>
            <consortium name="RefSeq"/>
        </authorList>
    </citation>
    <scope>IDENTIFICATION</scope>
    <source>
        <strain evidence="5">S238N-H82</strain>
        <tissue evidence="5">Testes</tissue>
    </source>
</reference>
<evidence type="ECO:0000313" key="5">
    <source>
        <dbReference type="RefSeq" id="XP_035690663.1"/>
    </source>
</evidence>